<accession>A0A250KZU7</accession>
<evidence type="ECO:0000256" key="1">
    <source>
        <dbReference type="SAM" id="Phobius"/>
    </source>
</evidence>
<sequence>MNETTKLKALPLSMCKVLYFLFPIPVALLALSLMSMYMKYYDIGVNSGANNGFLVFIVGPVLLIVLFITAATSLYLANRCHKPLWLGMLFGNVLVFIIGIGAFIIQAQSYSDYPTEKPQNMTLFLKYYVNELGGMQ</sequence>
<reference evidence="2 3" key="1">
    <citation type="submission" date="2016-12" db="EMBL/GenBank/DDBJ databases">
        <title>Genome sequencing of Methylocaldum marinum.</title>
        <authorList>
            <person name="Takeuchi M."/>
            <person name="Kamagata Y."/>
            <person name="Hiraoka S."/>
            <person name="Oshima K."/>
            <person name="Hattori M."/>
            <person name="Iwasaki W."/>
        </authorList>
    </citation>
    <scope>NUCLEOTIDE SEQUENCE [LARGE SCALE GENOMIC DNA]</scope>
    <source>
        <strain evidence="2 3">S8</strain>
    </source>
</reference>
<feature type="transmembrane region" description="Helical" evidence="1">
    <location>
        <begin position="17"/>
        <end position="38"/>
    </location>
</feature>
<keyword evidence="1" id="KW-1133">Transmembrane helix</keyword>
<feature type="transmembrane region" description="Helical" evidence="1">
    <location>
        <begin position="84"/>
        <end position="105"/>
    </location>
</feature>
<proteinExistence type="predicted"/>
<dbReference type="KEGG" id="mmai:sS8_5091"/>
<keyword evidence="1" id="KW-0812">Transmembrane</keyword>
<dbReference type="EMBL" id="AP017928">
    <property type="protein sequence ID" value="BBA37014.1"/>
    <property type="molecule type" value="Genomic_DNA"/>
</dbReference>
<keyword evidence="1" id="KW-0472">Membrane</keyword>
<evidence type="ECO:0000313" key="3">
    <source>
        <dbReference type="Proteomes" id="UP000266313"/>
    </source>
</evidence>
<dbReference type="Proteomes" id="UP000266313">
    <property type="component" value="Chromosome"/>
</dbReference>
<evidence type="ECO:0000313" key="2">
    <source>
        <dbReference type="EMBL" id="BBA37014.1"/>
    </source>
</evidence>
<name>A0A250KZU7_9GAMM</name>
<gene>
    <name evidence="2" type="ORF">sS8_5091</name>
</gene>
<dbReference type="AlphaFoldDB" id="A0A250KZU7"/>
<keyword evidence="3" id="KW-1185">Reference proteome</keyword>
<protein>
    <submittedName>
        <fullName evidence="2">Uncharacterized protein</fullName>
    </submittedName>
</protein>
<organism evidence="2 3">
    <name type="scientific">Methylocaldum marinum</name>
    <dbReference type="NCBI Taxonomy" id="1432792"/>
    <lineage>
        <taxon>Bacteria</taxon>
        <taxon>Pseudomonadati</taxon>
        <taxon>Pseudomonadota</taxon>
        <taxon>Gammaproteobacteria</taxon>
        <taxon>Methylococcales</taxon>
        <taxon>Methylococcaceae</taxon>
        <taxon>Methylocaldum</taxon>
    </lineage>
</organism>
<feature type="transmembrane region" description="Helical" evidence="1">
    <location>
        <begin position="53"/>
        <end position="77"/>
    </location>
</feature>